<dbReference type="Proteomes" id="UP001595947">
    <property type="component" value="Unassembled WGS sequence"/>
</dbReference>
<sequence>MTEPETVAGTRPVGACSVCPHMWAEHDALGVRFCTATMETAKDRGCICRSSAAPV</sequence>
<dbReference type="NCBIfam" id="NF038206">
    <property type="entry name" value="RGCVC_fam"/>
    <property type="match status" value="1"/>
</dbReference>
<keyword evidence="2" id="KW-1185">Reference proteome</keyword>
<dbReference type="RefSeq" id="WP_378036285.1">
    <property type="nucleotide sequence ID" value="NZ_JBHSIV010000010.1"/>
</dbReference>
<comment type="caution">
    <text evidence="1">The sequence shown here is derived from an EMBL/GenBank/DDBJ whole genome shotgun (WGS) entry which is preliminary data.</text>
</comment>
<reference evidence="2" key="1">
    <citation type="journal article" date="2019" name="Int. J. Syst. Evol. Microbiol.">
        <title>The Global Catalogue of Microorganisms (GCM) 10K type strain sequencing project: providing services to taxonomists for standard genome sequencing and annotation.</title>
        <authorList>
            <consortium name="The Broad Institute Genomics Platform"/>
            <consortium name="The Broad Institute Genome Sequencing Center for Infectious Disease"/>
            <person name="Wu L."/>
            <person name="Ma J."/>
        </authorList>
    </citation>
    <scope>NUCLEOTIDE SEQUENCE [LARGE SCALE GENOMIC DNA]</scope>
    <source>
        <strain evidence="2">CGMCC 4.7093</strain>
    </source>
</reference>
<dbReference type="EMBL" id="JBHSIV010000010">
    <property type="protein sequence ID" value="MFC5062938.1"/>
    <property type="molecule type" value="Genomic_DNA"/>
</dbReference>
<gene>
    <name evidence="1" type="ORF">ACFPBZ_12040</name>
</gene>
<proteinExistence type="predicted"/>
<evidence type="ECO:0000313" key="1">
    <source>
        <dbReference type="EMBL" id="MFC5062938.1"/>
    </source>
</evidence>
<organism evidence="1 2">
    <name type="scientific">Actinomycetospora atypica</name>
    <dbReference type="NCBI Taxonomy" id="1290095"/>
    <lineage>
        <taxon>Bacteria</taxon>
        <taxon>Bacillati</taxon>
        <taxon>Actinomycetota</taxon>
        <taxon>Actinomycetes</taxon>
        <taxon>Pseudonocardiales</taxon>
        <taxon>Pseudonocardiaceae</taxon>
        <taxon>Actinomycetospora</taxon>
    </lineage>
</organism>
<accession>A0ABV9YLQ4</accession>
<name>A0ABV9YLQ4_9PSEU</name>
<evidence type="ECO:0000313" key="2">
    <source>
        <dbReference type="Proteomes" id="UP001595947"/>
    </source>
</evidence>
<protein>
    <submittedName>
        <fullName evidence="1">RGCVC family protein</fullName>
    </submittedName>
</protein>